<evidence type="ECO:0000313" key="2">
    <source>
        <dbReference type="Proteomes" id="UP000805193"/>
    </source>
</evidence>
<sequence length="461" mass="50860">MATRKNNEFRGTYAASDVSTNARAAAYFMESVEEPLFHLLGSVGDVKPFFCIRSAWKGNASSPTPLLPQLHLYCLCRLLSPHLERAARRRPPVGNCHPRTIRFKSRWTCDRLFSTTTNFLVKRHRFKKRLQNPSFPEDGLIDGKFLFFLHYESKLANSAVGAPKGGVVAVGAESVTIVQTINAKPVSISVVADTVAQTTNSEAVKGGGMAVGRERWGSMVGGYGWSSVVGCDLSHSWGGSNQRSSCCRCNWSSRECYCWCCSNMGDWSTNDEASRSCDRVSHQPRGGNDATVMDEPAEDRAGQSQEKEGPKLDALEKLVSVGEGGVGRLSRHLVAFLDAPVVNLCSTLAVYKENVYTQRAGVCISSCLAPMLSELYVMCLDMAIETGFEATALESRMYQYAVDYLIAFPEPMPPESVIEAFALSRTELSFKREDPSEEGLQYLNLHLKLLPDGIFLDIKQR</sequence>
<reference evidence="1 2" key="1">
    <citation type="journal article" date="2020" name="Cell">
        <title>Large-Scale Comparative Analyses of Tick Genomes Elucidate Their Genetic Diversity and Vector Capacities.</title>
        <authorList>
            <consortium name="Tick Genome and Microbiome Consortium (TIGMIC)"/>
            <person name="Jia N."/>
            <person name="Wang J."/>
            <person name="Shi W."/>
            <person name="Du L."/>
            <person name="Sun Y."/>
            <person name="Zhan W."/>
            <person name="Jiang J.F."/>
            <person name="Wang Q."/>
            <person name="Zhang B."/>
            <person name="Ji P."/>
            <person name="Bell-Sakyi L."/>
            <person name="Cui X.M."/>
            <person name="Yuan T.T."/>
            <person name="Jiang B.G."/>
            <person name="Yang W.F."/>
            <person name="Lam T.T."/>
            <person name="Chang Q.C."/>
            <person name="Ding S.J."/>
            <person name="Wang X.J."/>
            <person name="Zhu J.G."/>
            <person name="Ruan X.D."/>
            <person name="Zhao L."/>
            <person name="Wei J.T."/>
            <person name="Ye R.Z."/>
            <person name="Que T.C."/>
            <person name="Du C.H."/>
            <person name="Zhou Y.H."/>
            <person name="Cheng J.X."/>
            <person name="Dai P.F."/>
            <person name="Guo W.B."/>
            <person name="Han X.H."/>
            <person name="Huang E.J."/>
            <person name="Li L.F."/>
            <person name="Wei W."/>
            <person name="Gao Y.C."/>
            <person name="Liu J.Z."/>
            <person name="Shao H.Z."/>
            <person name="Wang X."/>
            <person name="Wang C.C."/>
            <person name="Yang T.C."/>
            <person name="Huo Q.B."/>
            <person name="Li W."/>
            <person name="Chen H.Y."/>
            <person name="Chen S.E."/>
            <person name="Zhou L.G."/>
            <person name="Ni X.B."/>
            <person name="Tian J.H."/>
            <person name="Sheng Y."/>
            <person name="Liu T."/>
            <person name="Pan Y.S."/>
            <person name="Xia L.Y."/>
            <person name="Li J."/>
            <person name="Zhao F."/>
            <person name="Cao W.C."/>
        </authorList>
    </citation>
    <scope>NUCLEOTIDE SEQUENCE [LARGE SCALE GENOMIC DNA]</scope>
    <source>
        <strain evidence="1">Iper-2018</strain>
    </source>
</reference>
<comment type="caution">
    <text evidence="1">The sequence shown here is derived from an EMBL/GenBank/DDBJ whole genome shotgun (WGS) entry which is preliminary data.</text>
</comment>
<accession>A0AC60PLA0</accession>
<dbReference type="Proteomes" id="UP000805193">
    <property type="component" value="Unassembled WGS sequence"/>
</dbReference>
<evidence type="ECO:0000313" key="1">
    <source>
        <dbReference type="EMBL" id="KAG0421326.1"/>
    </source>
</evidence>
<gene>
    <name evidence="1" type="ORF">HPB47_002777</name>
</gene>
<organism evidence="1 2">
    <name type="scientific">Ixodes persulcatus</name>
    <name type="common">Taiga tick</name>
    <dbReference type="NCBI Taxonomy" id="34615"/>
    <lineage>
        <taxon>Eukaryota</taxon>
        <taxon>Metazoa</taxon>
        <taxon>Ecdysozoa</taxon>
        <taxon>Arthropoda</taxon>
        <taxon>Chelicerata</taxon>
        <taxon>Arachnida</taxon>
        <taxon>Acari</taxon>
        <taxon>Parasitiformes</taxon>
        <taxon>Ixodida</taxon>
        <taxon>Ixodoidea</taxon>
        <taxon>Ixodidae</taxon>
        <taxon>Ixodinae</taxon>
        <taxon>Ixodes</taxon>
    </lineage>
</organism>
<dbReference type="EMBL" id="JABSTQ010010382">
    <property type="protein sequence ID" value="KAG0421326.1"/>
    <property type="molecule type" value="Genomic_DNA"/>
</dbReference>
<protein>
    <submittedName>
        <fullName evidence="1">Uncharacterized protein</fullName>
    </submittedName>
</protein>
<proteinExistence type="predicted"/>
<name>A0AC60PLA0_IXOPE</name>
<keyword evidence="2" id="KW-1185">Reference proteome</keyword>